<keyword evidence="7 14" id="KW-0067">ATP-binding</keyword>
<feature type="transmembrane region" description="Helical" evidence="10">
    <location>
        <begin position="553"/>
        <end position="571"/>
    </location>
</feature>
<evidence type="ECO:0000313" key="15">
    <source>
        <dbReference type="Proteomes" id="UP001642464"/>
    </source>
</evidence>
<reference evidence="14 15" key="1">
    <citation type="submission" date="2024-02" db="EMBL/GenBank/DDBJ databases">
        <authorList>
            <person name="Chen Y."/>
            <person name="Shah S."/>
            <person name="Dougan E. K."/>
            <person name="Thang M."/>
            <person name="Chan C."/>
        </authorList>
    </citation>
    <scope>NUCLEOTIDE SEQUENCE [LARGE SCALE GENOMIC DNA]</scope>
</reference>
<evidence type="ECO:0000256" key="9">
    <source>
        <dbReference type="ARBA" id="ARBA00023136"/>
    </source>
</evidence>
<evidence type="ECO:0000256" key="6">
    <source>
        <dbReference type="ARBA" id="ARBA00022741"/>
    </source>
</evidence>
<dbReference type="InterPro" id="IPR003593">
    <property type="entry name" value="AAA+_ATPase"/>
</dbReference>
<gene>
    <name evidence="14" type="ORF">SCF082_LOCUS1627</name>
</gene>
<dbReference type="CDD" id="cd06261">
    <property type="entry name" value="TM_PBP2"/>
    <property type="match status" value="2"/>
</dbReference>
<keyword evidence="9 10" id="KW-0472">Membrane</keyword>
<evidence type="ECO:0000256" key="2">
    <source>
        <dbReference type="ARBA" id="ARBA00005417"/>
    </source>
</evidence>
<evidence type="ECO:0000256" key="8">
    <source>
        <dbReference type="ARBA" id="ARBA00022989"/>
    </source>
</evidence>
<keyword evidence="8 10" id="KW-1133">Transmembrane helix</keyword>
<evidence type="ECO:0000256" key="1">
    <source>
        <dbReference type="ARBA" id="ARBA00004651"/>
    </source>
</evidence>
<evidence type="ECO:0000256" key="11">
    <source>
        <dbReference type="SAM" id="SignalP"/>
    </source>
</evidence>
<dbReference type="PROSITE" id="PS00211">
    <property type="entry name" value="ABC_TRANSPORTER_1"/>
    <property type="match status" value="2"/>
</dbReference>
<dbReference type="NCBIfam" id="NF008453">
    <property type="entry name" value="PRK11308.1"/>
    <property type="match status" value="2"/>
</dbReference>
<dbReference type="SUPFAM" id="SSF161098">
    <property type="entry name" value="MetI-like"/>
    <property type="match status" value="2"/>
</dbReference>
<comment type="caution">
    <text evidence="14">The sequence shown here is derived from an EMBL/GenBank/DDBJ whole genome shotgun (WGS) entry which is preliminary data.</text>
</comment>
<dbReference type="GO" id="GO:0005524">
    <property type="term" value="F:ATP binding"/>
    <property type="evidence" value="ECO:0007669"/>
    <property type="project" value="UniProtKB-KW"/>
</dbReference>
<keyword evidence="3" id="KW-0813">Transport</keyword>
<feature type="signal peptide" evidence="11">
    <location>
        <begin position="1"/>
        <end position="25"/>
    </location>
</feature>
<evidence type="ECO:0000256" key="5">
    <source>
        <dbReference type="ARBA" id="ARBA00022692"/>
    </source>
</evidence>
<keyword evidence="11" id="KW-0732">Signal</keyword>
<organism evidence="14 15">
    <name type="scientific">Durusdinium trenchii</name>
    <dbReference type="NCBI Taxonomy" id="1381693"/>
    <lineage>
        <taxon>Eukaryota</taxon>
        <taxon>Sar</taxon>
        <taxon>Alveolata</taxon>
        <taxon>Dinophyceae</taxon>
        <taxon>Suessiales</taxon>
        <taxon>Symbiodiniaceae</taxon>
        <taxon>Durusdinium</taxon>
    </lineage>
</organism>
<comment type="subcellular location">
    <subcellularLocation>
        <location evidence="1">Cell membrane</location>
        <topology evidence="1">Multi-pass membrane protein</topology>
    </subcellularLocation>
</comment>
<feature type="domain" description="ABC transmembrane type-1" evidence="13">
    <location>
        <begin position="832"/>
        <end position="1022"/>
    </location>
</feature>
<dbReference type="InterPro" id="IPR017871">
    <property type="entry name" value="ABC_transporter-like_CS"/>
</dbReference>
<dbReference type="Pfam" id="PF19300">
    <property type="entry name" value="BPD_transp_1_N"/>
    <property type="match status" value="1"/>
</dbReference>
<dbReference type="CDD" id="cd08494">
    <property type="entry name" value="PBP2_NikA_DppA_OppA_like_6"/>
    <property type="match status" value="1"/>
</dbReference>
<dbReference type="InterPro" id="IPR000914">
    <property type="entry name" value="SBP_5_dom"/>
</dbReference>
<dbReference type="CDD" id="cd03257">
    <property type="entry name" value="ABC_NikE_OppD_transporters"/>
    <property type="match status" value="2"/>
</dbReference>
<feature type="transmembrane region" description="Helical" evidence="10">
    <location>
        <begin position="836"/>
        <end position="855"/>
    </location>
</feature>
<feature type="transmembrane region" description="Helical" evidence="10">
    <location>
        <begin position="1003"/>
        <end position="1023"/>
    </location>
</feature>
<comment type="similarity">
    <text evidence="2">Belongs to the ABC transporter superfamily.</text>
</comment>
<dbReference type="EMBL" id="CAXAMM010000792">
    <property type="protein sequence ID" value="CAK8988994.1"/>
    <property type="molecule type" value="Genomic_DNA"/>
</dbReference>
<feature type="transmembrane region" description="Helical" evidence="10">
    <location>
        <begin position="772"/>
        <end position="795"/>
    </location>
</feature>
<dbReference type="Gene3D" id="3.90.76.10">
    <property type="entry name" value="Dipeptide-binding Protein, Domain 1"/>
    <property type="match status" value="1"/>
</dbReference>
<evidence type="ECO:0000313" key="14">
    <source>
        <dbReference type="EMBL" id="CAK8988994.1"/>
    </source>
</evidence>
<dbReference type="NCBIfam" id="NF007739">
    <property type="entry name" value="PRK10419.1"/>
    <property type="match status" value="2"/>
</dbReference>
<sequence>MRLKLFGNGLISALALAASIGIAEAKTDIIVAMQLEPPHLDPTSAAAGAIDSVLYSNVFEGLTRFGPDGSVNPGLAKSWTISEDGKTYTFNLHDGVKFHDGTDMTAEDVKFSLDRARGDDSANAQKALFAGIESVEVIDPVTVKVTLSEANSNFLFNMAWGDAVIVAPETIADIKTNPVGTGAFKFSDWVQGDKIDLEKNPDYWGTPAQLDNVTFKFISDPTAAFAAVMAEDVNAFVGFPAPENLPQFEADPRFQVLVGSTEGETILAMNNKLEPFDNIKVREAVAHAIDRQAIIDGAMFGYGTPIGTHFAPHNPDYVDLTGLSQYDPERSKALLAEAGFPDGFETTLKLPPPSYARRGGEIIASQLRAVGIETEITNLEWAQWLEQVFRGKDYGLTIVSHTEPMDIGIYARPDYYFQYDNPAFQELFAAITSENDPEKRSELLKQAEEMIAKDYVNAYLFQLAFPTVADARIKGLWKNQPTQARDRLMLQYFLKRLLSLGLSLVAASVVIFLALEVVPGDPAAYMLGVNAQEDTLNALREQLGLNGTILQRYLSWAGGLLVGDFGTSYTYRTPVSELIGERLWVSLPLALYALTLSTLIAFPAGIWAASRRGSYADAGVMGVTQLGVAIPNFWFAMLMVLVFAINLRWFSAGGFPGWEDGFFAGMKALTLPAIALALPQASILTRVMRSSLLDTLGEDFIRSARAKGLTRGQAMWRHALRNALIPVLTIMGLQFSFLLAGAIIIENVFFLPGLGRLVFQAAMKIFLHNRSMLPGLVLTLIFTGAAIVSLVWVPYDTTVLNIAERMKSPSLQHPFGTDQFGRDILSMIMVGARTSIAVALVAVGIGMLAGVPLGLAAAARKGSLLDEVIMRMNDLVFAFPSLLIAVMITAVFGASALNAIIAIGIFNIPVFARLTRGAALTLWSREYIMAARVAGKGPARISVEHILPNVTNLLIVQGTIQFSLGILAEAGLSYVGLGAQPPTASWGRMLADSQTMISLAPHLALFPGLAILLTVTLVSLLHINRLSLSIHGSTILKDVSLKVGAGRILGVIGESGSGKSMTAFSVLQLLPNGSACSGDISLSDKDILACSEEELCSLRGKEVGMVFQEPMTALNPLQTIGAQVAETILIHENVPKAEALARAAEALRRAELPQDRFPLSRYPHELSGGQRQRVVIAMAIALRPKLLIADEPTTALDVTTQAQILDLLKRLVAEDGMGLMLISHDLAVVADLADDLVIMRRGEVVESGPAAHLFRNMQHPYSRALLEASGHVPVKSARTTSAPLLQVRNVVREYASHSHGWWGQTTRFRAVDDVSFEIRKGESLGLVGESGCGKSTLTRAILGLEETQGGDILFDGEPVVVHHHANREVRRRMQVVFQDPYGSFNPRWRVDRLITEPYHLLDSPPQGSERREAIAEALESVGLTADDAGKYIHEFSGGQRQRIAIARALIIKPDLIVLDEAVSALDVSVRAQVLDLLADLGGRFGLTYLFISHDLSVVRSITERVLVMKSGKIVEEGPTEAVFDNPKDAYTKQLVDAAPVLPADVA</sequence>
<keyword evidence="15" id="KW-1185">Reference proteome</keyword>
<dbReference type="SUPFAM" id="SSF52540">
    <property type="entry name" value="P-loop containing nucleoside triphosphate hydrolases"/>
    <property type="match status" value="2"/>
</dbReference>
<dbReference type="InterPro" id="IPR000515">
    <property type="entry name" value="MetI-like"/>
</dbReference>
<dbReference type="InterPro" id="IPR003439">
    <property type="entry name" value="ABC_transporter-like_ATP-bd"/>
</dbReference>
<evidence type="ECO:0000256" key="3">
    <source>
        <dbReference type="ARBA" id="ARBA00022448"/>
    </source>
</evidence>
<dbReference type="PROSITE" id="PS50928">
    <property type="entry name" value="ABC_TM1"/>
    <property type="match status" value="2"/>
</dbReference>
<dbReference type="InterPro" id="IPR035906">
    <property type="entry name" value="MetI-like_sf"/>
</dbReference>
<dbReference type="Pfam" id="PF08352">
    <property type="entry name" value="oligo_HPY"/>
    <property type="match status" value="2"/>
</dbReference>
<feature type="transmembrane region" description="Helical" evidence="10">
    <location>
        <begin position="723"/>
        <end position="751"/>
    </location>
</feature>
<proteinExistence type="inferred from homology"/>
<dbReference type="PANTHER" id="PTHR43776:SF7">
    <property type="entry name" value="D,D-DIPEPTIDE TRANSPORT ATP-BINDING PROTEIN DDPF-RELATED"/>
    <property type="match status" value="1"/>
</dbReference>
<evidence type="ECO:0000259" key="13">
    <source>
        <dbReference type="PROSITE" id="PS50928"/>
    </source>
</evidence>
<dbReference type="Proteomes" id="UP001642464">
    <property type="component" value="Unassembled WGS sequence"/>
</dbReference>
<feature type="transmembrane region" description="Helical" evidence="10">
    <location>
        <begin position="662"/>
        <end position="683"/>
    </location>
</feature>
<evidence type="ECO:0000256" key="7">
    <source>
        <dbReference type="ARBA" id="ARBA00022840"/>
    </source>
</evidence>
<dbReference type="InterPro" id="IPR050319">
    <property type="entry name" value="ABC_transp_ATP-bind"/>
</dbReference>
<name>A0ABP0HFK5_9DINO</name>
<protein>
    <submittedName>
        <fullName evidence="14">Glutathione import ATP-binding protein GsiA</fullName>
    </submittedName>
</protein>
<dbReference type="InterPro" id="IPR013563">
    <property type="entry name" value="Oligopep_ABC_C"/>
</dbReference>
<dbReference type="Gene3D" id="3.40.50.300">
    <property type="entry name" value="P-loop containing nucleotide triphosphate hydrolases"/>
    <property type="match status" value="2"/>
</dbReference>
<keyword evidence="5 10" id="KW-0812">Transmembrane</keyword>
<feature type="transmembrane region" description="Helical" evidence="10">
    <location>
        <begin position="583"/>
        <end position="609"/>
    </location>
</feature>
<dbReference type="SMART" id="SM00382">
    <property type="entry name" value="AAA"/>
    <property type="match status" value="2"/>
</dbReference>
<feature type="chain" id="PRO_5046100920" evidence="11">
    <location>
        <begin position="26"/>
        <end position="1546"/>
    </location>
</feature>
<dbReference type="PROSITE" id="PS50893">
    <property type="entry name" value="ABC_TRANSPORTER_2"/>
    <property type="match status" value="2"/>
</dbReference>
<feature type="domain" description="ABC transmembrane type-1" evidence="13">
    <location>
        <begin position="583"/>
        <end position="789"/>
    </location>
</feature>
<evidence type="ECO:0000256" key="4">
    <source>
        <dbReference type="ARBA" id="ARBA00022475"/>
    </source>
</evidence>
<keyword evidence="4" id="KW-1003">Cell membrane</keyword>
<dbReference type="InterPro" id="IPR045621">
    <property type="entry name" value="BPD_transp_1_N"/>
</dbReference>
<dbReference type="Pfam" id="PF00528">
    <property type="entry name" value="BPD_transp_1"/>
    <property type="match status" value="2"/>
</dbReference>
<dbReference type="Gene3D" id="1.10.3720.10">
    <property type="entry name" value="MetI-like"/>
    <property type="match status" value="2"/>
</dbReference>
<dbReference type="PANTHER" id="PTHR43776">
    <property type="entry name" value="TRANSPORT ATP-BINDING PROTEIN"/>
    <property type="match status" value="1"/>
</dbReference>
<feature type="domain" description="ABC transporter" evidence="12">
    <location>
        <begin position="1285"/>
        <end position="1535"/>
    </location>
</feature>
<keyword evidence="6" id="KW-0547">Nucleotide-binding</keyword>
<dbReference type="Gene3D" id="3.40.190.10">
    <property type="entry name" value="Periplasmic binding protein-like II"/>
    <property type="match status" value="1"/>
</dbReference>
<feature type="transmembrane region" description="Helical" evidence="10">
    <location>
        <begin position="497"/>
        <end position="518"/>
    </location>
</feature>
<feature type="transmembrane region" description="Helical" evidence="10">
    <location>
        <begin position="629"/>
        <end position="650"/>
    </location>
</feature>
<dbReference type="Pfam" id="PF00496">
    <property type="entry name" value="SBP_bac_5"/>
    <property type="match status" value="1"/>
</dbReference>
<feature type="domain" description="ABC transporter" evidence="12">
    <location>
        <begin position="1021"/>
        <end position="1266"/>
    </location>
</feature>
<dbReference type="Pfam" id="PF00005">
    <property type="entry name" value="ABC_tran"/>
    <property type="match status" value="2"/>
</dbReference>
<dbReference type="SUPFAM" id="SSF53850">
    <property type="entry name" value="Periplasmic binding protein-like II"/>
    <property type="match status" value="1"/>
</dbReference>
<evidence type="ECO:0000256" key="10">
    <source>
        <dbReference type="SAM" id="Phobius"/>
    </source>
</evidence>
<dbReference type="InterPro" id="IPR027417">
    <property type="entry name" value="P-loop_NTPase"/>
</dbReference>
<evidence type="ECO:0000259" key="12">
    <source>
        <dbReference type="PROSITE" id="PS50893"/>
    </source>
</evidence>
<dbReference type="Gene3D" id="3.10.105.10">
    <property type="entry name" value="Dipeptide-binding Protein, Domain 3"/>
    <property type="match status" value="1"/>
</dbReference>
<accession>A0ABP0HFK5</accession>